<evidence type="ECO:0000313" key="4">
    <source>
        <dbReference type="Proteomes" id="UP000680750"/>
    </source>
</evidence>
<evidence type="ECO:0000256" key="1">
    <source>
        <dbReference type="SAM" id="MobiDB-lite"/>
    </source>
</evidence>
<sequence length="157" mass="16801">MTSAMEPTAESDGDASLLRPQEGLDDEETEYDPETGYSPNERPWEIDRWGLTAAEAARGEDLAHRLARELPDRVNDVAGDGIGDAVDTDGEPIDDQVGDLRAGRLVGAELDPADAGSDQWALDTGIDGGAASAEEAAIHIVPEREDDEDDEDQEGLR</sequence>
<dbReference type="RefSeq" id="WP_030449587.1">
    <property type="nucleotide sequence ID" value="NZ_AP023354.1"/>
</dbReference>
<feature type="domain" description="DUF5709" evidence="2">
    <location>
        <begin position="96"/>
        <end position="143"/>
    </location>
</feature>
<accession>A0A810L1B9</accession>
<organism evidence="3 4">
    <name type="scientific">Actinocatenispora sera</name>
    <dbReference type="NCBI Taxonomy" id="390989"/>
    <lineage>
        <taxon>Bacteria</taxon>
        <taxon>Bacillati</taxon>
        <taxon>Actinomycetota</taxon>
        <taxon>Actinomycetes</taxon>
        <taxon>Micromonosporales</taxon>
        <taxon>Micromonosporaceae</taxon>
        <taxon>Actinocatenispora</taxon>
    </lineage>
</organism>
<proteinExistence type="predicted"/>
<dbReference type="AlphaFoldDB" id="A0A810L1B9"/>
<dbReference type="Proteomes" id="UP000680750">
    <property type="component" value="Chromosome"/>
</dbReference>
<gene>
    <name evidence="3" type="ORF">Asera_27470</name>
</gene>
<keyword evidence="4" id="KW-1185">Reference proteome</keyword>
<name>A0A810L1B9_9ACTN</name>
<dbReference type="Pfam" id="PF18970">
    <property type="entry name" value="DUF5709"/>
    <property type="match status" value="1"/>
</dbReference>
<feature type="region of interest" description="Disordered" evidence="1">
    <location>
        <begin position="137"/>
        <end position="157"/>
    </location>
</feature>
<dbReference type="InterPro" id="IPR043763">
    <property type="entry name" value="DUF5709"/>
</dbReference>
<feature type="compositionally biased region" description="Acidic residues" evidence="1">
    <location>
        <begin position="23"/>
        <end position="33"/>
    </location>
</feature>
<dbReference type="OrthoDB" id="3212066at2"/>
<protein>
    <recommendedName>
        <fullName evidence="2">DUF5709 domain-containing protein</fullName>
    </recommendedName>
</protein>
<evidence type="ECO:0000259" key="2">
    <source>
        <dbReference type="Pfam" id="PF18970"/>
    </source>
</evidence>
<dbReference type="EMBL" id="AP023354">
    <property type="protein sequence ID" value="BCJ28639.1"/>
    <property type="molecule type" value="Genomic_DNA"/>
</dbReference>
<evidence type="ECO:0000313" key="3">
    <source>
        <dbReference type="EMBL" id="BCJ28639.1"/>
    </source>
</evidence>
<feature type="region of interest" description="Disordered" evidence="1">
    <location>
        <begin position="1"/>
        <end position="43"/>
    </location>
</feature>
<reference evidence="3" key="1">
    <citation type="submission" date="2020-08" db="EMBL/GenBank/DDBJ databases">
        <title>Whole genome shotgun sequence of Actinocatenispora sera NBRC 101916.</title>
        <authorList>
            <person name="Komaki H."/>
            <person name="Tamura T."/>
        </authorList>
    </citation>
    <scope>NUCLEOTIDE SEQUENCE</scope>
    <source>
        <strain evidence="3">NBRC 101916</strain>
    </source>
</reference>
<feature type="compositionally biased region" description="Acidic residues" evidence="1">
    <location>
        <begin position="144"/>
        <end position="157"/>
    </location>
</feature>
<dbReference type="KEGG" id="aser:Asera_27470"/>